<evidence type="ECO:0000313" key="1">
    <source>
        <dbReference type="EMBL" id="OEG20196.1"/>
    </source>
</evidence>
<dbReference type="Proteomes" id="UP000094469">
    <property type="component" value="Unassembled WGS sequence"/>
</dbReference>
<dbReference type="AlphaFoldDB" id="A0A1E5H5S6"/>
<dbReference type="Pfam" id="PF11392">
    <property type="entry name" value="AllH"/>
    <property type="match status" value="1"/>
</dbReference>
<comment type="caution">
    <text evidence="1">The sequence shown here is derived from an EMBL/GenBank/DDBJ whole genome shotgun (WGS) entry which is preliminary data.</text>
</comment>
<protein>
    <recommendedName>
        <fullName evidence="3">DUF2877 domain-containing protein</fullName>
    </recommendedName>
</protein>
<dbReference type="InterPro" id="IPR021530">
    <property type="entry name" value="AllH-like"/>
</dbReference>
<reference evidence="2" key="1">
    <citation type="submission" date="2016-09" db="EMBL/GenBank/DDBJ databases">
        <authorList>
            <person name="Gulvik C.A."/>
        </authorList>
    </citation>
    <scope>NUCLEOTIDE SEQUENCE [LARGE SCALE GENOMIC DNA]</scope>
    <source>
        <strain evidence="2">LMG 26676</strain>
    </source>
</reference>
<accession>A0A1E5H5S6</accession>
<dbReference type="EMBL" id="MIKC01000042">
    <property type="protein sequence ID" value="OEG20196.1"/>
    <property type="molecule type" value="Genomic_DNA"/>
</dbReference>
<evidence type="ECO:0008006" key="3">
    <source>
        <dbReference type="Google" id="ProtNLM"/>
    </source>
</evidence>
<organism evidence="1 2">
    <name type="scientific">Enterococcus ureilyticus</name>
    <dbReference type="NCBI Taxonomy" id="1131292"/>
    <lineage>
        <taxon>Bacteria</taxon>
        <taxon>Bacillati</taxon>
        <taxon>Bacillota</taxon>
        <taxon>Bacilli</taxon>
        <taxon>Lactobacillales</taxon>
        <taxon>Enterococcaceae</taxon>
        <taxon>Enterococcus</taxon>
    </lineage>
</organism>
<sequence length="305" mass="34945">MHTYQSLSGTQKFLDEIQKKQWRGEIHSTFKRTINIICTEGELYTIAAAELDNAPNTLRVADFFDRRSLLVEKTPVFSQDGHLVIGKIAAIEIQSAHIWQYPKIEFPPKQEYVKIKERIKQINSWLSQLESKGGYLLNTTQATTYEKMIHTMLWKESEQLLIYLKAKQLFQAMKQLYRVIGLGPGLTPSGDDFLVGLALIFTTVDYPYHSFSQWLINSRNELKKRTNTISFSTLDWAIQGESRERIASFLNELFYGKEEERLKEKMLAVLRIGSTSGGDMLTGMIAGLELTLALISDTENEKNGY</sequence>
<evidence type="ECO:0000313" key="2">
    <source>
        <dbReference type="Proteomes" id="UP000094469"/>
    </source>
</evidence>
<gene>
    <name evidence="1" type="ORF">BCR24_09760</name>
</gene>
<name>A0A1E5H5S6_9ENTE</name>
<proteinExistence type="predicted"/>
<dbReference type="STRING" id="1131292.BCR24_09760"/>
<dbReference type="OrthoDB" id="4933449at2"/>
<keyword evidence="2" id="KW-1185">Reference proteome</keyword>
<dbReference type="RefSeq" id="WP_069641513.1">
    <property type="nucleotide sequence ID" value="NZ_JAFBEZ010000008.1"/>
</dbReference>